<evidence type="ECO:0000313" key="2">
    <source>
        <dbReference type="Proteomes" id="UP000469452"/>
    </source>
</evidence>
<proteinExistence type="predicted"/>
<accession>A0A6A5AT96</accession>
<protein>
    <submittedName>
        <fullName evidence="1">Uncharacterized protein</fullName>
    </submittedName>
</protein>
<dbReference type="AlphaFoldDB" id="A0A6A5AT96"/>
<evidence type="ECO:0000313" key="1">
    <source>
        <dbReference type="EMBL" id="KAF0768501.1"/>
    </source>
</evidence>
<organism evidence="1 2">
    <name type="scientific">Aphanomyces astaci</name>
    <name type="common">Crayfish plague agent</name>
    <dbReference type="NCBI Taxonomy" id="112090"/>
    <lineage>
        <taxon>Eukaryota</taxon>
        <taxon>Sar</taxon>
        <taxon>Stramenopiles</taxon>
        <taxon>Oomycota</taxon>
        <taxon>Saprolegniomycetes</taxon>
        <taxon>Saprolegniales</taxon>
        <taxon>Verrucalvaceae</taxon>
        <taxon>Aphanomyces</taxon>
    </lineage>
</organism>
<dbReference type="Proteomes" id="UP000469452">
    <property type="component" value="Unassembled WGS sequence"/>
</dbReference>
<gene>
    <name evidence="1" type="ORF">AaE_002776</name>
</gene>
<reference evidence="1 2" key="1">
    <citation type="submission" date="2019-06" db="EMBL/GenBank/DDBJ databases">
        <title>Genomics analysis of Aphanomyces spp. identifies a new class of oomycete effector associated with host adaptation.</title>
        <authorList>
            <person name="Gaulin E."/>
        </authorList>
    </citation>
    <scope>NUCLEOTIDE SEQUENCE [LARGE SCALE GENOMIC DNA]</scope>
    <source>
        <strain evidence="1 2">E</strain>
    </source>
</reference>
<name>A0A6A5AT96_APHAT</name>
<sequence>MKDAKRKRDYNRETRTCMLCGQSNVNYRKDNIIKHLIKHRNDAHSQAIEWDGAKNPLQPRQYFEEREDVNLPCYIDEKSEPSAVTTNQNGDGDVDGDDDFDAHLERLVCLPVSFHSEIIIRMLGSLCKQRGLSLPPVPTKAESTQTAVATEREVLKPTTRAKNDKVTKLLRSLGHV</sequence>
<dbReference type="VEuPathDB" id="FungiDB:H257_04277"/>
<dbReference type="EMBL" id="VJMI01005732">
    <property type="protein sequence ID" value="KAF0768501.1"/>
    <property type="molecule type" value="Genomic_DNA"/>
</dbReference>
<comment type="caution">
    <text evidence="1">The sequence shown here is derived from an EMBL/GenBank/DDBJ whole genome shotgun (WGS) entry which is preliminary data.</text>
</comment>